<dbReference type="EMBL" id="JASJQH010001607">
    <property type="protein sequence ID" value="KAK9761046.1"/>
    <property type="molecule type" value="Genomic_DNA"/>
</dbReference>
<comment type="caution">
    <text evidence="2">The sequence shown here is derived from an EMBL/GenBank/DDBJ whole genome shotgun (WGS) entry which is preliminary data.</text>
</comment>
<evidence type="ECO:0000313" key="2">
    <source>
        <dbReference type="EMBL" id="KAK9761046.1"/>
    </source>
</evidence>
<protein>
    <submittedName>
        <fullName evidence="2">Uncharacterized protein</fullName>
    </submittedName>
</protein>
<feature type="transmembrane region" description="Helical" evidence="1">
    <location>
        <begin position="110"/>
        <end position="129"/>
    </location>
</feature>
<evidence type="ECO:0000313" key="3">
    <source>
        <dbReference type="Proteomes" id="UP001479436"/>
    </source>
</evidence>
<proteinExistence type="predicted"/>
<name>A0ABR2WHQ7_9FUNG</name>
<dbReference type="Proteomes" id="UP001479436">
    <property type="component" value="Unassembled WGS sequence"/>
</dbReference>
<keyword evidence="1" id="KW-0472">Membrane</keyword>
<keyword evidence="1" id="KW-0812">Transmembrane</keyword>
<keyword evidence="3" id="KW-1185">Reference proteome</keyword>
<sequence>MGCAHSQYELYRIIGTNDSPSTSWSEGSYYVQGDVKATSWGVPANADKIVSVVGPTFTEKGEFLPKLLADAVPVRVDLLGAARMMRTSLRNTEDFPPIPAGEPKILVLKWLYIVWVPALLVTCIAGLFLRKCSTPIERECLSSVIASSIIPGRQDCTTGKGRQLRVRYAKLSGVDHLALTVGGSVVGIVEHVNADLSASTTIKALQGLPAQFNSGIKARAAEEKNLVCLHWHNVCDCNHKIQKDLCRDEGIVAPAAGRITNMKGLLHRATKVDMNK</sequence>
<accession>A0ABR2WHQ7</accession>
<keyword evidence="1" id="KW-1133">Transmembrane helix</keyword>
<evidence type="ECO:0000256" key="1">
    <source>
        <dbReference type="SAM" id="Phobius"/>
    </source>
</evidence>
<reference evidence="2 3" key="1">
    <citation type="submission" date="2023-04" db="EMBL/GenBank/DDBJ databases">
        <title>Genome of Basidiobolus ranarum AG-B5.</title>
        <authorList>
            <person name="Stajich J.E."/>
            <person name="Carter-House D."/>
            <person name="Gryganskyi A."/>
        </authorList>
    </citation>
    <scope>NUCLEOTIDE SEQUENCE [LARGE SCALE GENOMIC DNA]</scope>
    <source>
        <strain evidence="2 3">AG-B5</strain>
    </source>
</reference>
<gene>
    <name evidence="2" type="ORF">K7432_014364</name>
</gene>
<organism evidence="2 3">
    <name type="scientific">Basidiobolus ranarum</name>
    <dbReference type="NCBI Taxonomy" id="34480"/>
    <lineage>
        <taxon>Eukaryota</taxon>
        <taxon>Fungi</taxon>
        <taxon>Fungi incertae sedis</taxon>
        <taxon>Zoopagomycota</taxon>
        <taxon>Entomophthoromycotina</taxon>
        <taxon>Basidiobolomycetes</taxon>
        <taxon>Basidiobolales</taxon>
        <taxon>Basidiobolaceae</taxon>
        <taxon>Basidiobolus</taxon>
    </lineage>
</organism>